<feature type="domain" description="JmjC" evidence="2">
    <location>
        <begin position="1"/>
        <end position="129"/>
    </location>
</feature>
<evidence type="ECO:0000313" key="3">
    <source>
        <dbReference type="EMBL" id="KAJ3632057.1"/>
    </source>
</evidence>
<dbReference type="EMBL" id="JALNTZ010000786">
    <property type="protein sequence ID" value="KAJ3632057.1"/>
    <property type="molecule type" value="Genomic_DNA"/>
</dbReference>
<evidence type="ECO:0000259" key="2">
    <source>
        <dbReference type="PROSITE" id="PS51184"/>
    </source>
</evidence>
<dbReference type="GO" id="GO:0005634">
    <property type="term" value="C:nucleus"/>
    <property type="evidence" value="ECO:0007669"/>
    <property type="project" value="TreeGrafter"/>
</dbReference>
<keyword evidence="1" id="KW-0812">Transmembrane</keyword>
<sequence length="360" mass="41497">MWKAAFCWHTEDKDLYSINYLHFGAPKSWYGVPPDDYYQMLNFMKHHFPSEFSKCSEFMRHKQALVSPYHLRQNSIRFCKTTQREGQFVITFPRCFHAGFNWGFNCAEAVNFATPRWIDYGKWRRVFKNDRIINEGEHAKLETENAEHVRFVDSAGEIVRDACASTRHVEQNGVENFGSVLCSVCRTEGILLTDLAVLVVLLFFKFRLLFLMTMTVKSKRKRTRNTLIAPDSLASGCWEDTLHPKETGHMENGYPCDTVARDGAAQQLGGESLYTANHKPARRGRRLLSAQKRPELFSNIHKSRVGIVCCYVCRVAVHLGDCYFLASVDCNRWKCDRCSTRAYHAVCLLSYSIELLAVTR</sequence>
<gene>
    <name evidence="3" type="ORF">Zmor_024835</name>
</gene>
<keyword evidence="1" id="KW-1133">Transmembrane helix</keyword>
<proteinExistence type="predicted"/>
<keyword evidence="1" id="KW-0472">Membrane</keyword>
<comment type="caution">
    <text evidence="3">The sequence shown here is derived from an EMBL/GenBank/DDBJ whole genome shotgun (WGS) entry which is preliminary data.</text>
</comment>
<feature type="transmembrane region" description="Helical" evidence="1">
    <location>
        <begin position="189"/>
        <end position="212"/>
    </location>
</feature>
<dbReference type="PANTHER" id="PTHR10694">
    <property type="entry name" value="LYSINE-SPECIFIC DEMETHYLASE"/>
    <property type="match status" value="1"/>
</dbReference>
<dbReference type="SMART" id="SM00558">
    <property type="entry name" value="JmjC"/>
    <property type="match status" value="1"/>
</dbReference>
<name>A0AA38HJP8_9CUCU</name>
<dbReference type="GO" id="GO:0032454">
    <property type="term" value="F:histone H3K9 demethylase activity"/>
    <property type="evidence" value="ECO:0007669"/>
    <property type="project" value="TreeGrafter"/>
</dbReference>
<dbReference type="Proteomes" id="UP001168821">
    <property type="component" value="Unassembled WGS sequence"/>
</dbReference>
<dbReference type="Gene3D" id="2.60.120.650">
    <property type="entry name" value="Cupin"/>
    <property type="match status" value="1"/>
</dbReference>
<dbReference type="InterPro" id="IPR003347">
    <property type="entry name" value="JmjC_dom"/>
</dbReference>
<evidence type="ECO:0000256" key="1">
    <source>
        <dbReference type="SAM" id="Phobius"/>
    </source>
</evidence>
<reference evidence="3" key="1">
    <citation type="journal article" date="2023" name="G3 (Bethesda)">
        <title>Whole genome assemblies of Zophobas morio and Tenebrio molitor.</title>
        <authorList>
            <person name="Kaur S."/>
            <person name="Stinson S.A."/>
            <person name="diCenzo G.C."/>
        </authorList>
    </citation>
    <scope>NUCLEOTIDE SEQUENCE</scope>
    <source>
        <strain evidence="3">QUZm001</strain>
    </source>
</reference>
<organism evidence="3 4">
    <name type="scientific">Zophobas morio</name>
    <dbReference type="NCBI Taxonomy" id="2755281"/>
    <lineage>
        <taxon>Eukaryota</taxon>
        <taxon>Metazoa</taxon>
        <taxon>Ecdysozoa</taxon>
        <taxon>Arthropoda</taxon>
        <taxon>Hexapoda</taxon>
        <taxon>Insecta</taxon>
        <taxon>Pterygota</taxon>
        <taxon>Neoptera</taxon>
        <taxon>Endopterygota</taxon>
        <taxon>Coleoptera</taxon>
        <taxon>Polyphaga</taxon>
        <taxon>Cucujiformia</taxon>
        <taxon>Tenebrionidae</taxon>
        <taxon>Zophobas</taxon>
    </lineage>
</organism>
<evidence type="ECO:0000313" key="4">
    <source>
        <dbReference type="Proteomes" id="UP001168821"/>
    </source>
</evidence>
<dbReference type="SUPFAM" id="SSF51197">
    <property type="entry name" value="Clavaminate synthase-like"/>
    <property type="match status" value="1"/>
</dbReference>
<dbReference type="GO" id="GO:0010468">
    <property type="term" value="P:regulation of gene expression"/>
    <property type="evidence" value="ECO:0007669"/>
    <property type="project" value="TreeGrafter"/>
</dbReference>
<keyword evidence="4" id="KW-1185">Reference proteome</keyword>
<protein>
    <recommendedName>
        <fullName evidence="2">JmjC domain-containing protein</fullName>
    </recommendedName>
</protein>
<dbReference type="Pfam" id="PF02373">
    <property type="entry name" value="JmjC"/>
    <property type="match status" value="1"/>
</dbReference>
<dbReference type="GO" id="GO:0051864">
    <property type="term" value="F:histone H3K36 demethylase activity"/>
    <property type="evidence" value="ECO:0007669"/>
    <property type="project" value="TreeGrafter"/>
</dbReference>
<dbReference type="AlphaFoldDB" id="A0AA38HJP8"/>
<accession>A0AA38HJP8</accession>
<dbReference type="PANTHER" id="PTHR10694:SF7">
    <property type="entry name" value="[HISTONE H3]-TRIMETHYL-L-LYSINE(9) DEMETHYLASE"/>
    <property type="match status" value="1"/>
</dbReference>
<dbReference type="GO" id="GO:0000785">
    <property type="term" value="C:chromatin"/>
    <property type="evidence" value="ECO:0007669"/>
    <property type="project" value="TreeGrafter"/>
</dbReference>
<dbReference type="PROSITE" id="PS51184">
    <property type="entry name" value="JMJC"/>
    <property type="match status" value="1"/>
</dbReference>